<evidence type="ECO:0000313" key="3">
    <source>
        <dbReference type="Proteomes" id="UP000030416"/>
    </source>
</evidence>
<accession>A0A0A3I522</accession>
<gene>
    <name evidence="2" type="ORF">CD29_04555</name>
</gene>
<feature type="domain" description="DUF1540" evidence="1">
    <location>
        <begin position="6"/>
        <end position="66"/>
    </location>
</feature>
<protein>
    <recommendedName>
        <fullName evidence="1">DUF1540 domain-containing protein</fullName>
    </recommendedName>
</protein>
<evidence type="ECO:0000259" key="1">
    <source>
        <dbReference type="Pfam" id="PF07561"/>
    </source>
</evidence>
<sequence>MPNVEVRCSVSNCIFHKDGNLCGAEKIEVDMDYHSQNRQTEFASDFDFNQLKEEASSSRDTCCKTFEPKDTHE</sequence>
<keyword evidence="3" id="KW-1185">Reference proteome</keyword>
<name>A0A0A3I522_9BACL</name>
<dbReference type="Proteomes" id="UP000030416">
    <property type="component" value="Unassembled WGS sequence"/>
</dbReference>
<dbReference type="Pfam" id="PF07561">
    <property type="entry name" value="DUF1540"/>
    <property type="match status" value="1"/>
</dbReference>
<proteinExistence type="predicted"/>
<dbReference type="AlphaFoldDB" id="A0A0A3I522"/>
<dbReference type="OrthoDB" id="1681234at2"/>
<dbReference type="eggNOG" id="ENOG50334U7">
    <property type="taxonomic scope" value="Bacteria"/>
</dbReference>
<dbReference type="EMBL" id="JPVN01000004">
    <property type="protein sequence ID" value="KGR79809.1"/>
    <property type="molecule type" value="Genomic_DNA"/>
</dbReference>
<organism evidence="2 3">
    <name type="scientific">Ureibacillus manganicus DSM 26584</name>
    <dbReference type="NCBI Taxonomy" id="1384049"/>
    <lineage>
        <taxon>Bacteria</taxon>
        <taxon>Bacillati</taxon>
        <taxon>Bacillota</taxon>
        <taxon>Bacilli</taxon>
        <taxon>Bacillales</taxon>
        <taxon>Caryophanaceae</taxon>
        <taxon>Ureibacillus</taxon>
    </lineage>
</organism>
<comment type="caution">
    <text evidence="2">The sequence shown here is derived from an EMBL/GenBank/DDBJ whole genome shotgun (WGS) entry which is preliminary data.</text>
</comment>
<dbReference type="RefSeq" id="WP_036183331.1">
    <property type="nucleotide sequence ID" value="NZ_AVDA01000004.1"/>
</dbReference>
<reference evidence="2 3" key="1">
    <citation type="submission" date="2014-02" db="EMBL/GenBank/DDBJ databases">
        <title>Draft genome sequence of Lysinibacillus manganicus DSM 26584T.</title>
        <authorList>
            <person name="Zhang F."/>
            <person name="Wang G."/>
            <person name="Zhang L."/>
        </authorList>
    </citation>
    <scope>NUCLEOTIDE SEQUENCE [LARGE SCALE GENOMIC DNA]</scope>
    <source>
        <strain evidence="2 3">DSM 26584</strain>
    </source>
</reference>
<evidence type="ECO:0000313" key="2">
    <source>
        <dbReference type="EMBL" id="KGR79809.1"/>
    </source>
</evidence>
<dbReference type="InterPro" id="IPR011437">
    <property type="entry name" value="DUF1540"/>
</dbReference>